<gene>
    <name evidence="2" type="primary">Cnig_chr_III.g9006</name>
    <name evidence="2" type="ORF">B9Z55_009006</name>
</gene>
<dbReference type="Proteomes" id="UP000230233">
    <property type="component" value="Chromosome III"/>
</dbReference>
<accession>A0A2G5UQ72</accession>
<keyword evidence="3" id="KW-1185">Reference proteome</keyword>
<feature type="domain" description="DUF7040" evidence="1">
    <location>
        <begin position="110"/>
        <end position="149"/>
    </location>
</feature>
<dbReference type="AlphaFoldDB" id="A0A2G5UQ72"/>
<organism evidence="2 3">
    <name type="scientific">Caenorhabditis nigoni</name>
    <dbReference type="NCBI Taxonomy" id="1611254"/>
    <lineage>
        <taxon>Eukaryota</taxon>
        <taxon>Metazoa</taxon>
        <taxon>Ecdysozoa</taxon>
        <taxon>Nematoda</taxon>
        <taxon>Chromadorea</taxon>
        <taxon>Rhabditida</taxon>
        <taxon>Rhabditina</taxon>
        <taxon>Rhabditomorpha</taxon>
        <taxon>Rhabditoidea</taxon>
        <taxon>Rhabditidae</taxon>
        <taxon>Peloderinae</taxon>
        <taxon>Caenorhabditis</taxon>
    </lineage>
</organism>
<name>A0A2G5UQ72_9PELO</name>
<dbReference type="Pfam" id="PF23051">
    <property type="entry name" value="DUF7040"/>
    <property type="match status" value="1"/>
</dbReference>
<evidence type="ECO:0000313" key="2">
    <source>
        <dbReference type="EMBL" id="PIC41660.1"/>
    </source>
</evidence>
<reference evidence="3" key="1">
    <citation type="submission" date="2017-10" db="EMBL/GenBank/DDBJ databases">
        <title>Rapid genome shrinkage in a self-fertile nematode reveals novel sperm competition proteins.</title>
        <authorList>
            <person name="Yin D."/>
            <person name="Schwarz E.M."/>
            <person name="Thomas C.G."/>
            <person name="Felde R.L."/>
            <person name="Korf I.F."/>
            <person name="Cutter A.D."/>
            <person name="Schartner C.M."/>
            <person name="Ralston E.J."/>
            <person name="Meyer B.J."/>
            <person name="Haag E.S."/>
        </authorList>
    </citation>
    <scope>NUCLEOTIDE SEQUENCE [LARGE SCALE GENOMIC DNA]</scope>
    <source>
        <strain evidence="3">JU1422</strain>
    </source>
</reference>
<proteinExistence type="predicted"/>
<sequence>MGFGIFYDFSEHVLNDFLGLFEAPISGSLRIRATPTWRFLLLCFALPKEPWLGTKFFHRATFHRPMFRRPAENKVLNSVLQFLIYQQIYWSHFRRFEWTENYARGDPINLNLSEADRTKLKEEAIVVVVGARVHKNWMANFENYPKHGV</sequence>
<dbReference type="EMBL" id="PDUG01000003">
    <property type="protein sequence ID" value="PIC41660.1"/>
    <property type="molecule type" value="Genomic_DNA"/>
</dbReference>
<evidence type="ECO:0000259" key="1">
    <source>
        <dbReference type="Pfam" id="PF23051"/>
    </source>
</evidence>
<comment type="caution">
    <text evidence="2">The sequence shown here is derived from an EMBL/GenBank/DDBJ whole genome shotgun (WGS) entry which is preliminary data.</text>
</comment>
<evidence type="ECO:0000313" key="3">
    <source>
        <dbReference type="Proteomes" id="UP000230233"/>
    </source>
</evidence>
<protein>
    <recommendedName>
        <fullName evidence="1">DUF7040 domain-containing protein</fullName>
    </recommendedName>
</protein>
<dbReference type="InterPro" id="IPR055468">
    <property type="entry name" value="DUF7040"/>
</dbReference>